<comment type="caution">
    <text evidence="2">The sequence shown here is derived from an EMBL/GenBank/DDBJ whole genome shotgun (WGS) entry which is preliminary data.</text>
</comment>
<dbReference type="Proteomes" id="UP000252118">
    <property type="component" value="Unassembled WGS sequence"/>
</dbReference>
<evidence type="ECO:0000313" key="2">
    <source>
        <dbReference type="EMBL" id="RBP03710.1"/>
    </source>
</evidence>
<sequence>MKKISFIGTTLIILVLLFIIFIPFQTYLVIEPRSTEGDPVLFALPEDHTFSVRYTHSIHLSEVEEFYRQSTNQIQQTKLLYEDTAIGMPANAEGNEIFEMTEEGKYLISNMNKVFPYIDIRIGQVVANHRLVLDGKTYPLADYFDKGSVVRMHLKKQTLYDQWKGVTVVGKR</sequence>
<evidence type="ECO:0000313" key="3">
    <source>
        <dbReference type="Proteomes" id="UP000252118"/>
    </source>
</evidence>
<keyword evidence="1" id="KW-0812">Transmembrane</keyword>
<dbReference type="RefSeq" id="WP_113969991.1">
    <property type="nucleotide sequence ID" value="NZ_QNRJ01000008.1"/>
</dbReference>
<reference evidence="2 3" key="1">
    <citation type="submission" date="2018-06" db="EMBL/GenBank/DDBJ databases">
        <title>Freshwater and sediment microbial communities from various areas in North America, analyzing microbe dynamics in response to fracking.</title>
        <authorList>
            <person name="Lamendella R."/>
        </authorList>
    </citation>
    <scope>NUCLEOTIDE SEQUENCE [LARGE SCALE GENOMIC DNA]</scope>
    <source>
        <strain evidence="2 3">97B</strain>
    </source>
</reference>
<proteinExistence type="predicted"/>
<dbReference type="AlphaFoldDB" id="A0A366EPT8"/>
<dbReference type="InterPro" id="IPR015001">
    <property type="entry name" value="DUF1850"/>
</dbReference>
<keyword evidence="1" id="KW-1133">Transmembrane helix</keyword>
<organism evidence="2 3">
    <name type="scientific">Rossellomorea aquimaris</name>
    <dbReference type="NCBI Taxonomy" id="189382"/>
    <lineage>
        <taxon>Bacteria</taxon>
        <taxon>Bacillati</taxon>
        <taxon>Bacillota</taxon>
        <taxon>Bacilli</taxon>
        <taxon>Bacillales</taxon>
        <taxon>Bacillaceae</taxon>
        <taxon>Rossellomorea</taxon>
    </lineage>
</organism>
<dbReference type="EMBL" id="QNRJ01000008">
    <property type="protein sequence ID" value="RBP03710.1"/>
    <property type="molecule type" value="Genomic_DNA"/>
</dbReference>
<feature type="transmembrane region" description="Helical" evidence="1">
    <location>
        <begin position="6"/>
        <end position="24"/>
    </location>
</feature>
<accession>A0A366EPT8</accession>
<dbReference type="Pfam" id="PF08905">
    <property type="entry name" value="DUF1850"/>
    <property type="match status" value="1"/>
</dbReference>
<keyword evidence="1" id="KW-0472">Membrane</keyword>
<dbReference type="OrthoDB" id="4304at2"/>
<gene>
    <name evidence="2" type="ORF">DET59_108132</name>
</gene>
<evidence type="ECO:0000256" key="1">
    <source>
        <dbReference type="SAM" id="Phobius"/>
    </source>
</evidence>
<protein>
    <recommendedName>
        <fullName evidence="4">RocC</fullName>
    </recommendedName>
</protein>
<name>A0A366EPT8_9BACI</name>
<evidence type="ECO:0008006" key="4">
    <source>
        <dbReference type="Google" id="ProtNLM"/>
    </source>
</evidence>